<evidence type="ECO:0000313" key="3">
    <source>
        <dbReference type="EMBL" id="MBJ3785995.1"/>
    </source>
</evidence>
<gene>
    <name evidence="3" type="ORF">JEQ47_14805</name>
</gene>
<feature type="transmembrane region" description="Helical" evidence="1">
    <location>
        <begin position="95"/>
        <end position="119"/>
    </location>
</feature>
<sequence length="127" mass="13641">MAAAIHYILRAVPLTCFSLALGADIIYLQTSNLLWLHFSEWLLLVGVVFTGLALLALPIDLLIRRVRPSWLAVLAGVVVLVLAILNNLVHTADGWTAVMPMGVTLSAATVIAMIVTGIFGSRGEKHV</sequence>
<name>A0A934IZJ8_9HYPH</name>
<dbReference type="EMBL" id="JAEKMH010000003">
    <property type="protein sequence ID" value="MBJ3785995.1"/>
    <property type="molecule type" value="Genomic_DNA"/>
</dbReference>
<proteinExistence type="predicted"/>
<accession>A0A934IZJ8</accession>
<feature type="transmembrane region" description="Helical" evidence="1">
    <location>
        <begin position="70"/>
        <end position="89"/>
    </location>
</feature>
<reference evidence="3" key="1">
    <citation type="submission" date="2020-12" db="EMBL/GenBank/DDBJ databases">
        <title>Devosia sp. MSA67 isolated from Mo River.</title>
        <authorList>
            <person name="Ma F."/>
            <person name="Zi Z."/>
        </authorList>
    </citation>
    <scope>NUCLEOTIDE SEQUENCE</scope>
    <source>
        <strain evidence="3">MSA67</strain>
    </source>
</reference>
<evidence type="ECO:0000313" key="4">
    <source>
        <dbReference type="Proteomes" id="UP000602124"/>
    </source>
</evidence>
<keyword evidence="4" id="KW-1185">Reference proteome</keyword>
<evidence type="ECO:0000256" key="1">
    <source>
        <dbReference type="SAM" id="Phobius"/>
    </source>
</evidence>
<feature type="domain" description="DUF2231" evidence="2">
    <location>
        <begin position="4"/>
        <end position="122"/>
    </location>
</feature>
<dbReference type="Proteomes" id="UP000602124">
    <property type="component" value="Unassembled WGS sequence"/>
</dbReference>
<protein>
    <recommendedName>
        <fullName evidence="2">DUF2231 domain-containing protein</fullName>
    </recommendedName>
</protein>
<dbReference type="InterPro" id="IPR019251">
    <property type="entry name" value="DUF2231_TM"/>
</dbReference>
<feature type="transmembrane region" description="Helical" evidence="1">
    <location>
        <begin position="41"/>
        <end position="63"/>
    </location>
</feature>
<evidence type="ECO:0000259" key="2">
    <source>
        <dbReference type="Pfam" id="PF09990"/>
    </source>
</evidence>
<feature type="transmembrane region" description="Helical" evidence="1">
    <location>
        <begin position="7"/>
        <end position="29"/>
    </location>
</feature>
<dbReference type="Pfam" id="PF09990">
    <property type="entry name" value="DUF2231"/>
    <property type="match status" value="1"/>
</dbReference>
<keyword evidence="1" id="KW-1133">Transmembrane helix</keyword>
<organism evidence="3 4">
    <name type="scientific">Devosia sediminis</name>
    <dbReference type="NCBI Taxonomy" id="2798801"/>
    <lineage>
        <taxon>Bacteria</taxon>
        <taxon>Pseudomonadati</taxon>
        <taxon>Pseudomonadota</taxon>
        <taxon>Alphaproteobacteria</taxon>
        <taxon>Hyphomicrobiales</taxon>
        <taxon>Devosiaceae</taxon>
        <taxon>Devosia</taxon>
    </lineage>
</organism>
<comment type="caution">
    <text evidence="3">The sequence shown here is derived from an EMBL/GenBank/DDBJ whole genome shotgun (WGS) entry which is preliminary data.</text>
</comment>
<dbReference type="AlphaFoldDB" id="A0A934IZJ8"/>
<keyword evidence="1" id="KW-0812">Transmembrane</keyword>
<dbReference type="RefSeq" id="WP_198877208.1">
    <property type="nucleotide sequence ID" value="NZ_JAEKMH010000003.1"/>
</dbReference>
<keyword evidence="1" id="KW-0472">Membrane</keyword>